<feature type="domain" description="TonB-dependent receptor-like beta-barrel" evidence="12">
    <location>
        <begin position="203"/>
        <end position="571"/>
    </location>
</feature>
<evidence type="ECO:0000256" key="11">
    <source>
        <dbReference type="RuleBase" id="RU003357"/>
    </source>
</evidence>
<dbReference type="Gene3D" id="2.40.170.20">
    <property type="entry name" value="TonB-dependent receptor, beta-barrel domain"/>
    <property type="match status" value="1"/>
</dbReference>
<evidence type="ECO:0000313" key="15">
    <source>
        <dbReference type="Proteomes" id="UP000885826"/>
    </source>
</evidence>
<evidence type="ECO:0000256" key="8">
    <source>
        <dbReference type="ARBA" id="ARBA00023170"/>
    </source>
</evidence>
<comment type="similarity">
    <text evidence="10 11">Belongs to the TonB-dependent receptor family.</text>
</comment>
<dbReference type="AlphaFoldDB" id="A0A9C9K0Y2"/>
<dbReference type="PANTHER" id="PTHR30069">
    <property type="entry name" value="TONB-DEPENDENT OUTER MEMBRANE RECEPTOR"/>
    <property type="match status" value="1"/>
</dbReference>
<proteinExistence type="inferred from homology"/>
<keyword evidence="5" id="KW-0732">Signal</keyword>
<dbReference type="Gene3D" id="2.170.130.10">
    <property type="entry name" value="TonB-dependent receptor, plug domain"/>
    <property type="match status" value="1"/>
</dbReference>
<protein>
    <submittedName>
        <fullName evidence="14">TonB-dependent receptor</fullName>
    </submittedName>
</protein>
<comment type="subcellular location">
    <subcellularLocation>
        <location evidence="1 10">Cell outer membrane</location>
        <topology evidence="1 10">Multi-pass membrane protein</topology>
    </subcellularLocation>
</comment>
<dbReference type="InterPro" id="IPR039426">
    <property type="entry name" value="TonB-dep_rcpt-like"/>
</dbReference>
<dbReference type="EMBL" id="DRIG01000099">
    <property type="protein sequence ID" value="HEC79390.1"/>
    <property type="molecule type" value="Genomic_DNA"/>
</dbReference>
<name>A0A9C9K0Y2_UNCW3</name>
<dbReference type="GO" id="GO:0015344">
    <property type="term" value="F:siderophore uptake transmembrane transporter activity"/>
    <property type="evidence" value="ECO:0007669"/>
    <property type="project" value="TreeGrafter"/>
</dbReference>
<dbReference type="Pfam" id="PF07715">
    <property type="entry name" value="Plug"/>
    <property type="match status" value="1"/>
</dbReference>
<evidence type="ECO:0000256" key="10">
    <source>
        <dbReference type="PROSITE-ProRule" id="PRU01360"/>
    </source>
</evidence>
<evidence type="ECO:0000256" key="5">
    <source>
        <dbReference type="ARBA" id="ARBA00022729"/>
    </source>
</evidence>
<dbReference type="CDD" id="cd01347">
    <property type="entry name" value="ligand_gated_channel"/>
    <property type="match status" value="1"/>
</dbReference>
<gene>
    <name evidence="14" type="ORF">ENI34_09695</name>
</gene>
<evidence type="ECO:0000259" key="12">
    <source>
        <dbReference type="Pfam" id="PF00593"/>
    </source>
</evidence>
<organism evidence="14 15">
    <name type="scientific">candidate division WOR-3 bacterium</name>
    <dbReference type="NCBI Taxonomy" id="2052148"/>
    <lineage>
        <taxon>Bacteria</taxon>
        <taxon>Bacteria division WOR-3</taxon>
    </lineage>
</organism>
<evidence type="ECO:0000256" key="2">
    <source>
        <dbReference type="ARBA" id="ARBA00022448"/>
    </source>
</evidence>
<dbReference type="GO" id="GO:0044718">
    <property type="term" value="P:siderophore transmembrane transport"/>
    <property type="evidence" value="ECO:0007669"/>
    <property type="project" value="TreeGrafter"/>
</dbReference>
<keyword evidence="8 14" id="KW-0675">Receptor</keyword>
<keyword evidence="4 10" id="KW-0812">Transmembrane</keyword>
<keyword evidence="9 10" id="KW-0998">Cell outer membrane</keyword>
<evidence type="ECO:0000256" key="1">
    <source>
        <dbReference type="ARBA" id="ARBA00004571"/>
    </source>
</evidence>
<keyword evidence="6 11" id="KW-0798">TonB box</keyword>
<dbReference type="PANTHER" id="PTHR30069:SF29">
    <property type="entry name" value="HEMOGLOBIN AND HEMOGLOBIN-HAPTOGLOBIN-BINDING PROTEIN 1-RELATED"/>
    <property type="match status" value="1"/>
</dbReference>
<feature type="domain" description="TonB-dependent receptor plug" evidence="13">
    <location>
        <begin position="38"/>
        <end position="145"/>
    </location>
</feature>
<keyword evidence="7 10" id="KW-0472">Membrane</keyword>
<dbReference type="InterPro" id="IPR012910">
    <property type="entry name" value="Plug_dom"/>
</dbReference>
<dbReference type="SUPFAM" id="SSF56935">
    <property type="entry name" value="Porins"/>
    <property type="match status" value="1"/>
</dbReference>
<evidence type="ECO:0000256" key="6">
    <source>
        <dbReference type="ARBA" id="ARBA00023077"/>
    </source>
</evidence>
<evidence type="ECO:0000256" key="3">
    <source>
        <dbReference type="ARBA" id="ARBA00022452"/>
    </source>
</evidence>
<evidence type="ECO:0000313" key="14">
    <source>
        <dbReference type="EMBL" id="HEC79390.1"/>
    </source>
</evidence>
<evidence type="ECO:0000256" key="7">
    <source>
        <dbReference type="ARBA" id="ARBA00023136"/>
    </source>
</evidence>
<dbReference type="Pfam" id="PF00593">
    <property type="entry name" value="TonB_dep_Rec_b-barrel"/>
    <property type="match status" value="1"/>
</dbReference>
<keyword evidence="2 10" id="KW-0813">Transport</keyword>
<feature type="non-terminal residue" evidence="14">
    <location>
        <position position="596"/>
    </location>
</feature>
<dbReference type="GO" id="GO:0009279">
    <property type="term" value="C:cell outer membrane"/>
    <property type="evidence" value="ECO:0007669"/>
    <property type="project" value="UniProtKB-SubCell"/>
</dbReference>
<evidence type="ECO:0000256" key="4">
    <source>
        <dbReference type="ARBA" id="ARBA00022692"/>
    </source>
</evidence>
<dbReference type="Proteomes" id="UP000885826">
    <property type="component" value="Unassembled WGS sequence"/>
</dbReference>
<dbReference type="InterPro" id="IPR037066">
    <property type="entry name" value="Plug_dom_sf"/>
</dbReference>
<reference evidence="14" key="1">
    <citation type="journal article" date="2020" name="mSystems">
        <title>Genome- and Community-Level Interaction Insights into Carbon Utilization and Element Cycling Functions of Hydrothermarchaeota in Hydrothermal Sediment.</title>
        <authorList>
            <person name="Zhou Z."/>
            <person name="Liu Y."/>
            <person name="Xu W."/>
            <person name="Pan J."/>
            <person name="Luo Z.H."/>
            <person name="Li M."/>
        </authorList>
    </citation>
    <scope>NUCLEOTIDE SEQUENCE</scope>
    <source>
        <strain evidence="14">HyVt-388</strain>
    </source>
</reference>
<accession>A0A9C9K0Y2</accession>
<sequence length="596" mass="66759">MLILGLLIPLIIGTEDDTLKVYWLDEIVVTATRTPRAVKDLSATVSVVTEDEIDVQNANSAPDLLVNLPGVFVEKTGAFGRSDIDIRGIGDRGRKVMVLVDGRPVKMGLFGCTVTHTLPLNNVERIEVVRGPASVLYGSDALGGVVNILTKKVEDGLSSDLRLAYGSHNTRQGRLRHGAKIGRFEYYLTGDYQDSDGHLKNSAYEGKDITGRLGYQLTDWLNASLSGKYFDGYKEEPLKATDPDTLVSDVWNKYRRGAVDLSLNGNWERITSMTKAYVNFGHHEFSDGWHSKDSTYGFVANLSGRFLPGNELTVGFEYRRQLGEKLATEEQPTAGSWSKYEYGVFLHDEQLLFRRFNLTFGGRVNQDEISGRTFIPQVGLVYPVIDGTIIRGSINRGFRSPQLNELYMFPPSNPDLKAEFVTNYEAGLDQRIISGVYLDLVGYLMKGENMIEIVPNPNPPPRYRFENTGEFEFRGVEFGLKAKIGNYLHGQISYSHLDLGEKTTGRPGDKIDLFLRADFQNFDLGLTGQYVTNYYAADSSQDRIDDYVLINTRFSYSFSFGLRPFIAVDNLLDQDYVVYANLPGGSAGRYMMPMRT</sequence>
<comment type="caution">
    <text evidence="14">The sequence shown here is derived from an EMBL/GenBank/DDBJ whole genome shotgun (WGS) entry which is preliminary data.</text>
</comment>
<dbReference type="InterPro" id="IPR000531">
    <property type="entry name" value="Beta-barrel_TonB"/>
</dbReference>
<evidence type="ECO:0000259" key="13">
    <source>
        <dbReference type="Pfam" id="PF07715"/>
    </source>
</evidence>
<keyword evidence="3 10" id="KW-1134">Transmembrane beta strand</keyword>
<dbReference type="PROSITE" id="PS52016">
    <property type="entry name" value="TONB_DEPENDENT_REC_3"/>
    <property type="match status" value="1"/>
</dbReference>
<dbReference type="InterPro" id="IPR036942">
    <property type="entry name" value="Beta-barrel_TonB_sf"/>
</dbReference>
<evidence type="ECO:0000256" key="9">
    <source>
        <dbReference type="ARBA" id="ARBA00023237"/>
    </source>
</evidence>